<dbReference type="GO" id="GO:1990281">
    <property type="term" value="C:efflux pump complex"/>
    <property type="evidence" value="ECO:0007669"/>
    <property type="project" value="TreeGrafter"/>
</dbReference>
<comment type="caution">
    <text evidence="3">The sequence shown here is derived from an EMBL/GenBank/DDBJ whole genome shotgun (WGS) entry which is preliminary data.</text>
</comment>
<dbReference type="Gene3D" id="2.40.30.170">
    <property type="match status" value="1"/>
</dbReference>
<dbReference type="PANTHER" id="PTHR30469">
    <property type="entry name" value="MULTIDRUG RESISTANCE PROTEIN MDTA"/>
    <property type="match status" value="1"/>
</dbReference>
<keyword evidence="4" id="KW-1185">Reference proteome</keyword>
<evidence type="ECO:0000313" key="3">
    <source>
        <dbReference type="EMBL" id="SEG03494.1"/>
    </source>
</evidence>
<dbReference type="Pfam" id="PF25954">
    <property type="entry name" value="Beta-barrel_RND_2"/>
    <property type="match status" value="1"/>
</dbReference>
<dbReference type="RefSeq" id="WP_088274925.1">
    <property type="nucleotide sequence ID" value="NZ_FNVE01000003.1"/>
</dbReference>
<dbReference type="SUPFAM" id="SSF111369">
    <property type="entry name" value="HlyD-like secretion proteins"/>
    <property type="match status" value="1"/>
</dbReference>
<evidence type="ECO:0000256" key="1">
    <source>
        <dbReference type="SAM" id="SignalP"/>
    </source>
</evidence>
<sequence>MRQRFNLGLSLALLASAASAQAEYQARAVIKSLDRAVLSGELAARVQRIPYLPGEAFERGAVLVDLDCSLYDAQAEKVAAEVQAARIKSENARELDALNSIGGLDVALAQSEYAQALAELKIARLNTDRCVIKAPWRGRVVGLRVNAHENIRQQQELIEVVGDQNLEAEVVVPAAWLNWLSVGQPISLLVDNLAEPESAEVRAIIPAIDAVSQTVLLRAKLPQNTQLIPGMSATAVFSEPAPAEEQVSP</sequence>
<proteinExistence type="predicted"/>
<dbReference type="EMBL" id="FNVE01000003">
    <property type="protein sequence ID" value="SEG03494.1"/>
    <property type="molecule type" value="Genomic_DNA"/>
</dbReference>
<dbReference type="AlphaFoldDB" id="A0AAQ1G601"/>
<accession>A0AAQ1G601</accession>
<dbReference type="Proteomes" id="UP000243518">
    <property type="component" value="Unassembled WGS sequence"/>
</dbReference>
<dbReference type="InterPro" id="IPR058792">
    <property type="entry name" value="Beta-barrel_RND_2"/>
</dbReference>
<protein>
    <submittedName>
        <fullName evidence="3">RND family efflux transporter, MFP subunit</fullName>
    </submittedName>
</protein>
<feature type="domain" description="CusB-like beta-barrel" evidence="2">
    <location>
        <begin position="169"/>
        <end position="239"/>
    </location>
</feature>
<evidence type="ECO:0000313" key="4">
    <source>
        <dbReference type="Proteomes" id="UP000243518"/>
    </source>
</evidence>
<reference evidence="3 4" key="1">
    <citation type="submission" date="2016-10" db="EMBL/GenBank/DDBJ databases">
        <authorList>
            <person name="Varghese N."/>
            <person name="Submissions S."/>
        </authorList>
    </citation>
    <scope>NUCLEOTIDE SEQUENCE [LARGE SCALE GENOMIC DNA]</scope>
    <source>
        <strain evidence="3 4">CECT 8317</strain>
    </source>
</reference>
<feature type="chain" id="PRO_5042868988" evidence="1">
    <location>
        <begin position="23"/>
        <end position="249"/>
    </location>
</feature>
<organism evidence="3 4">
    <name type="scientific">Halopseudomonas aestusnigri</name>
    <dbReference type="NCBI Taxonomy" id="857252"/>
    <lineage>
        <taxon>Bacteria</taxon>
        <taxon>Pseudomonadati</taxon>
        <taxon>Pseudomonadota</taxon>
        <taxon>Gammaproteobacteria</taxon>
        <taxon>Pseudomonadales</taxon>
        <taxon>Pseudomonadaceae</taxon>
        <taxon>Halopseudomonas</taxon>
    </lineage>
</organism>
<gene>
    <name evidence="3" type="ORF">SAMN05216586_10328</name>
</gene>
<feature type="signal peptide" evidence="1">
    <location>
        <begin position="1"/>
        <end position="22"/>
    </location>
</feature>
<keyword evidence="1" id="KW-0732">Signal</keyword>
<evidence type="ECO:0000259" key="2">
    <source>
        <dbReference type="Pfam" id="PF25954"/>
    </source>
</evidence>
<dbReference type="GO" id="GO:0015562">
    <property type="term" value="F:efflux transmembrane transporter activity"/>
    <property type="evidence" value="ECO:0007669"/>
    <property type="project" value="TreeGrafter"/>
</dbReference>
<name>A0AAQ1G601_9GAMM</name>
<dbReference type="Gene3D" id="1.10.287.470">
    <property type="entry name" value="Helix hairpin bin"/>
    <property type="match status" value="1"/>
</dbReference>
<dbReference type="Gene3D" id="2.40.50.100">
    <property type="match status" value="1"/>
</dbReference>